<comment type="similarity">
    <text evidence="1 9">Belongs to the peptidase A8 family.</text>
</comment>
<keyword evidence="7 10" id="KW-1133">Transmembrane helix</keyword>
<reference evidence="11" key="1">
    <citation type="submission" date="2023-11" db="EMBL/GenBank/DDBJ databases">
        <title>Completed genome sequence of Mycoplasma equirhinis type strain M432/72.</title>
        <authorList>
            <person name="Spergser J."/>
        </authorList>
    </citation>
    <scope>NUCLEOTIDE SEQUENCE [LARGE SCALE GENOMIC DNA]</scope>
    <source>
        <strain evidence="11">M432/72</strain>
    </source>
</reference>
<feature type="transmembrane region" description="Helical" evidence="10">
    <location>
        <begin position="113"/>
        <end position="132"/>
    </location>
</feature>
<accession>A0ABZ0PAR8</accession>
<evidence type="ECO:0000256" key="6">
    <source>
        <dbReference type="ARBA" id="ARBA00022801"/>
    </source>
</evidence>
<feature type="transmembrane region" description="Helical" evidence="10">
    <location>
        <begin position="20"/>
        <end position="40"/>
    </location>
</feature>
<evidence type="ECO:0000256" key="7">
    <source>
        <dbReference type="ARBA" id="ARBA00022989"/>
    </source>
</evidence>
<keyword evidence="3" id="KW-0645">Protease</keyword>
<evidence type="ECO:0000256" key="8">
    <source>
        <dbReference type="ARBA" id="ARBA00023136"/>
    </source>
</evidence>
<keyword evidence="6" id="KW-0378">Hydrolase</keyword>
<proteinExistence type="inferred from homology"/>
<protein>
    <submittedName>
        <fullName evidence="11">Signal peptidase II</fullName>
    </submittedName>
</protein>
<evidence type="ECO:0000313" key="11">
    <source>
        <dbReference type="EMBL" id="WPB54113.1"/>
    </source>
</evidence>
<evidence type="ECO:0000256" key="3">
    <source>
        <dbReference type="ARBA" id="ARBA00022670"/>
    </source>
</evidence>
<evidence type="ECO:0000256" key="1">
    <source>
        <dbReference type="ARBA" id="ARBA00006139"/>
    </source>
</evidence>
<evidence type="ECO:0000256" key="10">
    <source>
        <dbReference type="SAM" id="Phobius"/>
    </source>
</evidence>
<dbReference type="PANTHER" id="PTHR33695">
    <property type="entry name" value="LIPOPROTEIN SIGNAL PEPTIDASE"/>
    <property type="match status" value="1"/>
</dbReference>
<evidence type="ECO:0000256" key="9">
    <source>
        <dbReference type="RuleBase" id="RU004181"/>
    </source>
</evidence>
<evidence type="ECO:0000256" key="4">
    <source>
        <dbReference type="ARBA" id="ARBA00022692"/>
    </source>
</evidence>
<gene>
    <name evidence="11" type="ORF">R9B83_00885</name>
</gene>
<keyword evidence="5" id="KW-0064">Aspartyl protease</keyword>
<keyword evidence="4 10" id="KW-0812">Transmembrane</keyword>
<dbReference type="Pfam" id="PF01252">
    <property type="entry name" value="Peptidase_A8"/>
    <property type="match status" value="1"/>
</dbReference>
<feature type="transmembrane region" description="Helical" evidence="10">
    <location>
        <begin position="89"/>
        <end position="108"/>
    </location>
</feature>
<sequence length="208" mass="23967">MNKTKKTIPFFTKEYWKKEWKSILINLAVYLGIFVGGILIDLLTKEFIFDKRAIDDSSKQYTIVSNSFIRFWSVFHRGTTLEIGLSKPGLHTVSILIILVTLFVSLMLHGKKYWWVIAGLALAASGSFGNMFDRFKFDGVRDIINFPWADYGTFNFADVWLVLGGIWIVISITVISIINYVQEKKQKTINNEVVKYTEEDNESHFSTN</sequence>
<organism evidence="11 12">
    <name type="scientific">Metamycoplasma equirhinis</name>
    <dbReference type="NCBI Taxonomy" id="92402"/>
    <lineage>
        <taxon>Bacteria</taxon>
        <taxon>Bacillati</taxon>
        <taxon>Mycoplasmatota</taxon>
        <taxon>Mycoplasmoidales</taxon>
        <taxon>Metamycoplasmataceae</taxon>
        <taxon>Metamycoplasma</taxon>
    </lineage>
</organism>
<keyword evidence="8 10" id="KW-0472">Membrane</keyword>
<dbReference type="PRINTS" id="PR00781">
    <property type="entry name" value="LIPOSIGPTASE"/>
</dbReference>
<dbReference type="InterPro" id="IPR001872">
    <property type="entry name" value="Peptidase_A8"/>
</dbReference>
<evidence type="ECO:0000256" key="5">
    <source>
        <dbReference type="ARBA" id="ARBA00022750"/>
    </source>
</evidence>
<feature type="transmembrane region" description="Helical" evidence="10">
    <location>
        <begin position="159"/>
        <end position="181"/>
    </location>
</feature>
<name>A0ABZ0PAR8_9BACT</name>
<keyword evidence="2" id="KW-1003">Cell membrane</keyword>
<keyword evidence="12" id="KW-1185">Reference proteome</keyword>
<dbReference type="PANTHER" id="PTHR33695:SF1">
    <property type="entry name" value="LIPOPROTEIN SIGNAL PEPTIDASE"/>
    <property type="match status" value="1"/>
</dbReference>
<evidence type="ECO:0000313" key="12">
    <source>
        <dbReference type="Proteomes" id="UP001303601"/>
    </source>
</evidence>
<dbReference type="RefSeq" id="WP_140031579.1">
    <property type="nucleotide sequence ID" value="NZ_AP027305.1"/>
</dbReference>
<dbReference type="EMBL" id="CP137845">
    <property type="protein sequence ID" value="WPB54113.1"/>
    <property type="molecule type" value="Genomic_DNA"/>
</dbReference>
<dbReference type="GeneID" id="94493422"/>
<dbReference type="Proteomes" id="UP001303601">
    <property type="component" value="Chromosome"/>
</dbReference>
<evidence type="ECO:0000256" key="2">
    <source>
        <dbReference type="ARBA" id="ARBA00022475"/>
    </source>
</evidence>